<dbReference type="EMBL" id="VEPZ02001600">
    <property type="protein sequence ID" value="KAE8666160.1"/>
    <property type="molecule type" value="Genomic_DNA"/>
</dbReference>
<evidence type="ECO:0000256" key="3">
    <source>
        <dbReference type="ARBA" id="ARBA00023134"/>
    </source>
</evidence>
<dbReference type="GO" id="GO:0006614">
    <property type="term" value="P:SRP-dependent cotranslational protein targeting to membrane"/>
    <property type="evidence" value="ECO:0007669"/>
    <property type="project" value="InterPro"/>
</dbReference>
<dbReference type="PANTHER" id="PTHR11564:SF5">
    <property type="entry name" value="SIGNAL RECOGNITION PARTICLE SUBUNIT SRP54"/>
    <property type="match status" value="1"/>
</dbReference>
<dbReference type="InterPro" id="IPR027417">
    <property type="entry name" value="P-loop_NTPase"/>
</dbReference>
<accession>A0A6A2XA24</accession>
<feature type="domain" description="Signal recognition particle SRP54 helical bundle" evidence="4">
    <location>
        <begin position="84"/>
        <end position="165"/>
    </location>
</feature>
<dbReference type="PANTHER" id="PTHR11564">
    <property type="entry name" value="SIGNAL RECOGNITION PARTICLE 54K PROTEIN SRP54"/>
    <property type="match status" value="1"/>
</dbReference>
<dbReference type="GO" id="GO:0003924">
    <property type="term" value="F:GTPase activity"/>
    <property type="evidence" value="ECO:0007669"/>
    <property type="project" value="InterPro"/>
</dbReference>
<reference evidence="5" key="1">
    <citation type="submission" date="2019-09" db="EMBL/GenBank/DDBJ databases">
        <title>Draft genome information of white flower Hibiscus syriacus.</title>
        <authorList>
            <person name="Kim Y.-M."/>
        </authorList>
    </citation>
    <scope>NUCLEOTIDE SEQUENCE [LARGE SCALE GENOMIC DNA]</scope>
    <source>
        <strain evidence="5">YM2019G1</strain>
    </source>
</reference>
<keyword evidence="3" id="KW-0342">GTP-binding</keyword>
<proteinExistence type="predicted"/>
<protein>
    <submittedName>
        <fullName evidence="5">Signal recognition particle 54 kDa protein</fullName>
    </submittedName>
</protein>
<dbReference type="Pfam" id="PF00448">
    <property type="entry name" value="SRP54"/>
    <property type="match status" value="1"/>
</dbReference>
<dbReference type="Proteomes" id="UP000436088">
    <property type="component" value="Unassembled WGS sequence"/>
</dbReference>
<evidence type="ECO:0000313" key="6">
    <source>
        <dbReference type="Proteomes" id="UP000436088"/>
    </source>
</evidence>
<sequence>MEAMQLSTVAAGKFSVTSGSFPAKRCFYNSPRNSTELGSSWSTCPSNYASLSCRNYFSREIWGWVNSKTVTLRREMRGVVRAEMFGQLTSGLEAAWTKLKGEVVLTKDNIVEPMRDIRRALLEADASLPVVRRFVQAVSDQAVGVGLIRGGVGKTTVCAKLPNYHKKQGKRCMLIAGDAYRPTAIDQLVILGELL</sequence>
<dbReference type="InterPro" id="IPR042101">
    <property type="entry name" value="SRP54_N_sf"/>
</dbReference>
<evidence type="ECO:0000259" key="4">
    <source>
        <dbReference type="SMART" id="SM00963"/>
    </source>
</evidence>
<keyword evidence="2" id="KW-0547">Nucleotide-binding</keyword>
<keyword evidence="6" id="KW-1185">Reference proteome</keyword>
<evidence type="ECO:0000313" key="5">
    <source>
        <dbReference type="EMBL" id="KAE8666160.1"/>
    </source>
</evidence>
<evidence type="ECO:0000256" key="2">
    <source>
        <dbReference type="ARBA" id="ARBA00022741"/>
    </source>
</evidence>
<dbReference type="SMART" id="SM00963">
    <property type="entry name" value="SRP54_N"/>
    <property type="match status" value="1"/>
</dbReference>
<dbReference type="InterPro" id="IPR022941">
    <property type="entry name" value="SRP54"/>
</dbReference>
<gene>
    <name evidence="5" type="ORF">F3Y22_tig00112507pilonHSYRG00131</name>
</gene>
<dbReference type="InterPro" id="IPR013822">
    <property type="entry name" value="Signal_recog_particl_SRP54_hlx"/>
</dbReference>
<dbReference type="AlphaFoldDB" id="A0A6A2XA24"/>
<name>A0A6A2XA24_HIBSY</name>
<dbReference type="Pfam" id="PF02881">
    <property type="entry name" value="SRP54_N"/>
    <property type="match status" value="1"/>
</dbReference>
<dbReference type="InterPro" id="IPR036225">
    <property type="entry name" value="SRP/SRP_N"/>
</dbReference>
<evidence type="ECO:0000256" key="1">
    <source>
        <dbReference type="ARBA" id="ARBA00004496"/>
    </source>
</evidence>
<organism evidence="5 6">
    <name type="scientific">Hibiscus syriacus</name>
    <name type="common">Rose of Sharon</name>
    <dbReference type="NCBI Taxonomy" id="106335"/>
    <lineage>
        <taxon>Eukaryota</taxon>
        <taxon>Viridiplantae</taxon>
        <taxon>Streptophyta</taxon>
        <taxon>Embryophyta</taxon>
        <taxon>Tracheophyta</taxon>
        <taxon>Spermatophyta</taxon>
        <taxon>Magnoliopsida</taxon>
        <taxon>eudicotyledons</taxon>
        <taxon>Gunneridae</taxon>
        <taxon>Pentapetalae</taxon>
        <taxon>rosids</taxon>
        <taxon>malvids</taxon>
        <taxon>Malvales</taxon>
        <taxon>Malvaceae</taxon>
        <taxon>Malvoideae</taxon>
        <taxon>Hibiscus</taxon>
    </lineage>
</organism>
<dbReference type="Gene3D" id="3.40.50.300">
    <property type="entry name" value="P-loop containing nucleotide triphosphate hydrolases"/>
    <property type="match status" value="1"/>
</dbReference>
<dbReference type="SUPFAM" id="SSF47364">
    <property type="entry name" value="Domain of the SRP/SRP receptor G-proteins"/>
    <property type="match status" value="1"/>
</dbReference>
<dbReference type="InterPro" id="IPR000897">
    <property type="entry name" value="SRP54_GTPase_dom"/>
</dbReference>
<comment type="caution">
    <text evidence="5">The sequence shown here is derived from an EMBL/GenBank/DDBJ whole genome shotgun (WGS) entry which is preliminary data.</text>
</comment>
<dbReference type="GO" id="GO:0005525">
    <property type="term" value="F:GTP binding"/>
    <property type="evidence" value="ECO:0007669"/>
    <property type="project" value="UniProtKB-KW"/>
</dbReference>
<dbReference type="SUPFAM" id="SSF52540">
    <property type="entry name" value="P-loop containing nucleoside triphosphate hydrolases"/>
    <property type="match status" value="1"/>
</dbReference>
<dbReference type="GO" id="GO:0048500">
    <property type="term" value="C:signal recognition particle"/>
    <property type="evidence" value="ECO:0007669"/>
    <property type="project" value="InterPro"/>
</dbReference>
<dbReference type="Gene3D" id="1.20.120.140">
    <property type="entry name" value="Signal recognition particle SRP54, nucleotide-binding domain"/>
    <property type="match status" value="1"/>
</dbReference>
<comment type="subcellular location">
    <subcellularLocation>
        <location evidence="1">Cytoplasm</location>
    </subcellularLocation>
</comment>